<dbReference type="EMBL" id="FOKY01000001">
    <property type="protein sequence ID" value="SFB71912.1"/>
    <property type="molecule type" value="Genomic_DNA"/>
</dbReference>
<dbReference type="RefSeq" id="WP_092318081.1">
    <property type="nucleotide sequence ID" value="NZ_FOKY01000001.1"/>
</dbReference>
<dbReference type="STRING" id="34097.SAMN02745150_00460"/>
<name>A0A1I1DC27_BREAD</name>
<accession>A0A1I1DC27</accession>
<feature type="region of interest" description="Disordered" evidence="1">
    <location>
        <begin position="1"/>
        <end position="32"/>
    </location>
</feature>
<protein>
    <submittedName>
        <fullName evidence="2">Anti-sigma-28 factor, FlgM</fullName>
    </submittedName>
</protein>
<evidence type="ECO:0000313" key="3">
    <source>
        <dbReference type="Proteomes" id="UP000240042"/>
    </source>
</evidence>
<evidence type="ECO:0000313" key="2">
    <source>
        <dbReference type="EMBL" id="SFB71912.1"/>
    </source>
</evidence>
<dbReference type="AlphaFoldDB" id="A0A1I1DC27"/>
<keyword evidence="3" id="KW-1185">Reference proteome</keyword>
<dbReference type="Proteomes" id="UP000240042">
    <property type="component" value="Unassembled WGS sequence"/>
</dbReference>
<proteinExistence type="predicted"/>
<organism evidence="2 3">
    <name type="scientific">Brevinema andersonii</name>
    <dbReference type="NCBI Taxonomy" id="34097"/>
    <lineage>
        <taxon>Bacteria</taxon>
        <taxon>Pseudomonadati</taxon>
        <taxon>Spirochaetota</taxon>
        <taxon>Spirochaetia</taxon>
        <taxon>Brevinematales</taxon>
        <taxon>Brevinemataceae</taxon>
        <taxon>Brevinema</taxon>
    </lineage>
</organism>
<reference evidence="3" key="1">
    <citation type="submission" date="2016-10" db="EMBL/GenBank/DDBJ databases">
        <authorList>
            <person name="Varghese N."/>
            <person name="Submissions S."/>
        </authorList>
    </citation>
    <scope>NUCLEOTIDE SEQUENCE [LARGE SCALE GENOMIC DNA]</scope>
    <source>
        <strain evidence="3">ATCC 43811</strain>
    </source>
</reference>
<dbReference type="SUPFAM" id="SSF101498">
    <property type="entry name" value="Anti-sigma factor FlgM"/>
    <property type="match status" value="1"/>
</dbReference>
<feature type="compositionally biased region" description="Polar residues" evidence="1">
    <location>
        <begin position="17"/>
        <end position="29"/>
    </location>
</feature>
<dbReference type="InterPro" id="IPR035890">
    <property type="entry name" value="Anti-sigma-28_factor_FlgM_sf"/>
</dbReference>
<evidence type="ECO:0000256" key="1">
    <source>
        <dbReference type="SAM" id="MobiDB-lite"/>
    </source>
</evidence>
<sequence length="97" mass="11030">MEIRGISGVTPPEKPNSLKTDQAPSSIKRSNNDDILKVSDEARFLEDEAFIREILAKTPDIDEVRIKEVKERLENGYYDKQETINTLTEKLLKALGL</sequence>
<gene>
    <name evidence="2" type="ORF">SAMN02745150_00460</name>
</gene>
<dbReference type="OrthoDB" id="361428at2"/>